<evidence type="ECO:0000256" key="12">
    <source>
        <dbReference type="PROSITE-ProRule" id="PRU00175"/>
    </source>
</evidence>
<dbReference type="OrthoDB" id="3687364at2759"/>
<keyword evidence="5" id="KW-0812">Transmembrane</keyword>
<dbReference type="InterPro" id="IPR001841">
    <property type="entry name" value="Znf_RING"/>
</dbReference>
<evidence type="ECO:0000256" key="6">
    <source>
        <dbReference type="ARBA" id="ARBA00022723"/>
    </source>
</evidence>
<keyword evidence="9" id="KW-0862">Zinc</keyword>
<dbReference type="PANTHER" id="PTHR45977">
    <property type="entry name" value="TARGET OF ERK KINASE MPK-1"/>
    <property type="match status" value="1"/>
</dbReference>
<evidence type="ECO:0000313" key="15">
    <source>
        <dbReference type="Proteomes" id="UP000799424"/>
    </source>
</evidence>
<dbReference type="Gene3D" id="3.30.40.10">
    <property type="entry name" value="Zinc/RING finger domain, C3HC4 (zinc finger)"/>
    <property type="match status" value="1"/>
</dbReference>
<evidence type="ECO:0000256" key="2">
    <source>
        <dbReference type="ARBA" id="ARBA00004141"/>
    </source>
</evidence>
<dbReference type="Proteomes" id="UP000799424">
    <property type="component" value="Unassembled WGS sequence"/>
</dbReference>
<organism evidence="14 15">
    <name type="scientific">Ophiobolus disseminans</name>
    <dbReference type="NCBI Taxonomy" id="1469910"/>
    <lineage>
        <taxon>Eukaryota</taxon>
        <taxon>Fungi</taxon>
        <taxon>Dikarya</taxon>
        <taxon>Ascomycota</taxon>
        <taxon>Pezizomycotina</taxon>
        <taxon>Dothideomycetes</taxon>
        <taxon>Pleosporomycetidae</taxon>
        <taxon>Pleosporales</taxon>
        <taxon>Pleosporineae</taxon>
        <taxon>Phaeosphaeriaceae</taxon>
        <taxon>Ophiobolus</taxon>
    </lineage>
</organism>
<dbReference type="PROSITE" id="PS50089">
    <property type="entry name" value="ZF_RING_2"/>
    <property type="match status" value="1"/>
</dbReference>
<evidence type="ECO:0000256" key="9">
    <source>
        <dbReference type="ARBA" id="ARBA00022833"/>
    </source>
</evidence>
<keyword evidence="15" id="KW-1185">Reference proteome</keyword>
<dbReference type="EC" id="2.3.2.27" evidence="3"/>
<keyword evidence="6" id="KW-0479">Metal-binding</keyword>
<evidence type="ECO:0000256" key="4">
    <source>
        <dbReference type="ARBA" id="ARBA00022679"/>
    </source>
</evidence>
<evidence type="ECO:0000256" key="7">
    <source>
        <dbReference type="ARBA" id="ARBA00022771"/>
    </source>
</evidence>
<evidence type="ECO:0000259" key="13">
    <source>
        <dbReference type="PROSITE" id="PS50089"/>
    </source>
</evidence>
<evidence type="ECO:0000256" key="3">
    <source>
        <dbReference type="ARBA" id="ARBA00012483"/>
    </source>
</evidence>
<accession>A0A6A6ZT88</accession>
<gene>
    <name evidence="14" type="ORF">CC86DRAFT_420731</name>
</gene>
<evidence type="ECO:0000256" key="1">
    <source>
        <dbReference type="ARBA" id="ARBA00000900"/>
    </source>
</evidence>
<reference evidence="14" key="1">
    <citation type="journal article" date="2020" name="Stud. Mycol.">
        <title>101 Dothideomycetes genomes: a test case for predicting lifestyles and emergence of pathogens.</title>
        <authorList>
            <person name="Haridas S."/>
            <person name="Albert R."/>
            <person name="Binder M."/>
            <person name="Bloem J."/>
            <person name="Labutti K."/>
            <person name="Salamov A."/>
            <person name="Andreopoulos B."/>
            <person name="Baker S."/>
            <person name="Barry K."/>
            <person name="Bills G."/>
            <person name="Bluhm B."/>
            <person name="Cannon C."/>
            <person name="Castanera R."/>
            <person name="Culley D."/>
            <person name="Daum C."/>
            <person name="Ezra D."/>
            <person name="Gonzalez J."/>
            <person name="Henrissat B."/>
            <person name="Kuo A."/>
            <person name="Liang C."/>
            <person name="Lipzen A."/>
            <person name="Lutzoni F."/>
            <person name="Magnuson J."/>
            <person name="Mondo S."/>
            <person name="Nolan M."/>
            <person name="Ohm R."/>
            <person name="Pangilinan J."/>
            <person name="Park H.-J."/>
            <person name="Ramirez L."/>
            <person name="Alfaro M."/>
            <person name="Sun H."/>
            <person name="Tritt A."/>
            <person name="Yoshinaga Y."/>
            <person name="Zwiers L.-H."/>
            <person name="Turgeon B."/>
            <person name="Goodwin S."/>
            <person name="Spatafora J."/>
            <person name="Crous P."/>
            <person name="Grigoriev I."/>
        </authorList>
    </citation>
    <scope>NUCLEOTIDE SEQUENCE</scope>
    <source>
        <strain evidence="14">CBS 113818</strain>
    </source>
</reference>
<comment type="subcellular location">
    <subcellularLocation>
        <location evidence="2">Membrane</location>
        <topology evidence="2">Multi-pass membrane protein</topology>
    </subcellularLocation>
</comment>
<dbReference type="PANTHER" id="PTHR45977:SF4">
    <property type="entry name" value="RING-TYPE DOMAIN-CONTAINING PROTEIN"/>
    <property type="match status" value="1"/>
</dbReference>
<dbReference type="GO" id="GO:0008270">
    <property type="term" value="F:zinc ion binding"/>
    <property type="evidence" value="ECO:0007669"/>
    <property type="project" value="UniProtKB-KW"/>
</dbReference>
<dbReference type="SUPFAM" id="SSF57850">
    <property type="entry name" value="RING/U-box"/>
    <property type="match status" value="1"/>
</dbReference>
<name>A0A6A6ZT88_9PLEO</name>
<dbReference type="GO" id="GO:0006511">
    <property type="term" value="P:ubiquitin-dependent protein catabolic process"/>
    <property type="evidence" value="ECO:0007669"/>
    <property type="project" value="TreeGrafter"/>
</dbReference>
<dbReference type="SMART" id="SM00184">
    <property type="entry name" value="RING"/>
    <property type="match status" value="1"/>
</dbReference>
<keyword evidence="11" id="KW-0472">Membrane</keyword>
<protein>
    <recommendedName>
        <fullName evidence="3">RING-type E3 ubiquitin transferase</fullName>
        <ecNumber evidence="3">2.3.2.27</ecNumber>
    </recommendedName>
</protein>
<comment type="catalytic activity">
    <reaction evidence="1">
        <text>S-ubiquitinyl-[E2 ubiquitin-conjugating enzyme]-L-cysteine + [acceptor protein]-L-lysine = [E2 ubiquitin-conjugating enzyme]-L-cysteine + N(6)-ubiquitinyl-[acceptor protein]-L-lysine.</text>
        <dbReference type="EC" id="2.3.2.27"/>
    </reaction>
</comment>
<keyword evidence="7 12" id="KW-0863">Zinc-finger</keyword>
<dbReference type="GO" id="GO:0061630">
    <property type="term" value="F:ubiquitin protein ligase activity"/>
    <property type="evidence" value="ECO:0007669"/>
    <property type="project" value="UniProtKB-EC"/>
</dbReference>
<evidence type="ECO:0000313" key="14">
    <source>
        <dbReference type="EMBL" id="KAF2824282.1"/>
    </source>
</evidence>
<keyword evidence="10" id="KW-1133">Transmembrane helix</keyword>
<evidence type="ECO:0000256" key="11">
    <source>
        <dbReference type="ARBA" id="ARBA00023136"/>
    </source>
</evidence>
<evidence type="ECO:0000256" key="10">
    <source>
        <dbReference type="ARBA" id="ARBA00022989"/>
    </source>
</evidence>
<dbReference type="Pfam" id="PF13639">
    <property type="entry name" value="zf-RING_2"/>
    <property type="match status" value="1"/>
</dbReference>
<evidence type="ECO:0000256" key="8">
    <source>
        <dbReference type="ARBA" id="ARBA00022786"/>
    </source>
</evidence>
<sequence length="209" mass="24151">MFRSFFSKLFTRSPISPASEAVVDPLENSCCICYHKYGGMGSEAESAVLLKCGHEFGAMCIDKWNETNPTCPMCRAKLDFDDKDDIYEQSDVALTHRFLEDVSHVEDFGQAEFDNEEPWFDIHKELAASDIPTFDEDIFITAYHDENIRESLSPIGPRHPSFEDKLFDMDPSDPFDELRSHHEQWMTECLKDEDTDDENCISYFDIFPN</sequence>
<proteinExistence type="predicted"/>
<dbReference type="GO" id="GO:0016020">
    <property type="term" value="C:membrane"/>
    <property type="evidence" value="ECO:0007669"/>
    <property type="project" value="UniProtKB-SubCell"/>
</dbReference>
<evidence type="ECO:0000256" key="5">
    <source>
        <dbReference type="ARBA" id="ARBA00022692"/>
    </source>
</evidence>
<dbReference type="AlphaFoldDB" id="A0A6A6ZT88"/>
<keyword evidence="8" id="KW-0833">Ubl conjugation pathway</keyword>
<dbReference type="InterPro" id="IPR013083">
    <property type="entry name" value="Znf_RING/FYVE/PHD"/>
</dbReference>
<keyword evidence="4" id="KW-0808">Transferase</keyword>
<dbReference type="EMBL" id="MU006230">
    <property type="protein sequence ID" value="KAF2824282.1"/>
    <property type="molecule type" value="Genomic_DNA"/>
</dbReference>
<dbReference type="GO" id="GO:0016567">
    <property type="term" value="P:protein ubiquitination"/>
    <property type="evidence" value="ECO:0007669"/>
    <property type="project" value="TreeGrafter"/>
</dbReference>
<feature type="domain" description="RING-type" evidence="13">
    <location>
        <begin position="30"/>
        <end position="75"/>
    </location>
</feature>